<dbReference type="InterPro" id="IPR007353">
    <property type="entry name" value="DUF421"/>
</dbReference>
<evidence type="ECO:0000313" key="9">
    <source>
        <dbReference type="EMBL" id="SNC75712.1"/>
    </source>
</evidence>
<keyword evidence="3" id="KW-1003">Cell membrane</keyword>
<evidence type="ECO:0000256" key="7">
    <source>
        <dbReference type="SAM" id="Phobius"/>
    </source>
</evidence>
<dbReference type="GO" id="GO:0005886">
    <property type="term" value="C:plasma membrane"/>
    <property type="evidence" value="ECO:0007669"/>
    <property type="project" value="UniProtKB-SubCell"/>
</dbReference>
<name>A0A212UBP0_9BACT</name>
<accession>A0A212UBP0</accession>
<dbReference type="PANTHER" id="PTHR34582:SF6">
    <property type="entry name" value="UPF0702 TRANSMEMBRANE PROTEIN YCAP"/>
    <property type="match status" value="1"/>
</dbReference>
<dbReference type="Proteomes" id="UP000198131">
    <property type="component" value="Unassembled WGS sequence"/>
</dbReference>
<keyword evidence="10" id="KW-1185">Reference proteome</keyword>
<sequence length="167" mass="17993">MHFLNELLGLHASSHNISALQMCMRAIIVFLWALLLLRLAGNRSFGSGSALDMVLKVIFGAVLSRAIVAASPFGATLLAGAVLIALYRLLAYATFLWDGLGQLVKGDALPLIENGTVLHANLQRASISEKDLHEGLRNNGNLDDTEQVQQAYLERNGSISVQPKKSA</sequence>
<evidence type="ECO:0000256" key="6">
    <source>
        <dbReference type="ARBA" id="ARBA00023136"/>
    </source>
</evidence>
<dbReference type="PANTHER" id="PTHR34582">
    <property type="entry name" value="UPF0702 TRANSMEMBRANE PROTEIN YCAP"/>
    <property type="match status" value="1"/>
</dbReference>
<dbReference type="EMBL" id="FYEW01000002">
    <property type="protein sequence ID" value="SNC75712.1"/>
    <property type="molecule type" value="Genomic_DNA"/>
</dbReference>
<feature type="transmembrane region" description="Helical" evidence="7">
    <location>
        <begin position="77"/>
        <end position="97"/>
    </location>
</feature>
<dbReference type="InterPro" id="IPR023090">
    <property type="entry name" value="UPF0702_alpha/beta_dom_sf"/>
</dbReference>
<organism evidence="9 10">
    <name type="scientific">Hymenobacter gelipurpurascens</name>
    <dbReference type="NCBI Taxonomy" id="89968"/>
    <lineage>
        <taxon>Bacteria</taxon>
        <taxon>Pseudomonadati</taxon>
        <taxon>Bacteroidota</taxon>
        <taxon>Cytophagia</taxon>
        <taxon>Cytophagales</taxon>
        <taxon>Hymenobacteraceae</taxon>
        <taxon>Hymenobacter</taxon>
    </lineage>
</organism>
<feature type="domain" description="YetF C-terminal" evidence="8">
    <location>
        <begin position="98"/>
        <end position="166"/>
    </location>
</feature>
<proteinExistence type="inferred from homology"/>
<dbReference type="RefSeq" id="WP_088844318.1">
    <property type="nucleotide sequence ID" value="NZ_FYEW01000002.1"/>
</dbReference>
<keyword evidence="4 7" id="KW-0812">Transmembrane</keyword>
<evidence type="ECO:0000313" key="10">
    <source>
        <dbReference type="Proteomes" id="UP000198131"/>
    </source>
</evidence>
<evidence type="ECO:0000259" key="8">
    <source>
        <dbReference type="Pfam" id="PF04239"/>
    </source>
</evidence>
<gene>
    <name evidence="9" type="ORF">SAMN06265337_3017</name>
</gene>
<keyword evidence="5 7" id="KW-1133">Transmembrane helix</keyword>
<dbReference type="Pfam" id="PF04239">
    <property type="entry name" value="DUF421"/>
    <property type="match status" value="1"/>
</dbReference>
<protein>
    <recommendedName>
        <fullName evidence="8">YetF C-terminal domain-containing protein</fullName>
    </recommendedName>
</protein>
<feature type="transmembrane region" description="Helical" evidence="7">
    <location>
        <begin position="19"/>
        <end position="41"/>
    </location>
</feature>
<evidence type="ECO:0000256" key="4">
    <source>
        <dbReference type="ARBA" id="ARBA00022692"/>
    </source>
</evidence>
<dbReference type="AlphaFoldDB" id="A0A212UBP0"/>
<evidence type="ECO:0000256" key="5">
    <source>
        <dbReference type="ARBA" id="ARBA00022989"/>
    </source>
</evidence>
<keyword evidence="6 7" id="KW-0472">Membrane</keyword>
<dbReference type="OrthoDB" id="9793799at2"/>
<evidence type="ECO:0000256" key="3">
    <source>
        <dbReference type="ARBA" id="ARBA00022475"/>
    </source>
</evidence>
<dbReference type="Gene3D" id="3.30.240.20">
    <property type="entry name" value="bsu07140 like domains"/>
    <property type="match status" value="1"/>
</dbReference>
<comment type="subcellular location">
    <subcellularLocation>
        <location evidence="1">Cell membrane</location>
        <topology evidence="1">Multi-pass membrane protein</topology>
    </subcellularLocation>
</comment>
<reference evidence="10" key="1">
    <citation type="submission" date="2017-06" db="EMBL/GenBank/DDBJ databases">
        <authorList>
            <person name="Varghese N."/>
            <person name="Submissions S."/>
        </authorList>
    </citation>
    <scope>NUCLEOTIDE SEQUENCE [LARGE SCALE GENOMIC DNA]</scope>
    <source>
        <strain evidence="10">DSM 11116</strain>
    </source>
</reference>
<comment type="similarity">
    <text evidence="2">Belongs to the UPF0702 family.</text>
</comment>
<evidence type="ECO:0000256" key="1">
    <source>
        <dbReference type="ARBA" id="ARBA00004651"/>
    </source>
</evidence>
<evidence type="ECO:0000256" key="2">
    <source>
        <dbReference type="ARBA" id="ARBA00006448"/>
    </source>
</evidence>